<protein>
    <submittedName>
        <fullName evidence="1">Uncharacterized protein</fullName>
    </submittedName>
</protein>
<comment type="caution">
    <text evidence="1">The sequence shown here is derived from an EMBL/GenBank/DDBJ whole genome shotgun (WGS) entry which is preliminary data.</text>
</comment>
<dbReference type="Proteomes" id="UP000051639">
    <property type="component" value="Unassembled WGS sequence"/>
</dbReference>
<dbReference type="PATRIC" id="fig|148604.4.peg.1507"/>
<reference evidence="1 2" key="1">
    <citation type="journal article" date="2015" name="Genome Announc.">
        <title>Expanding the biotechnology potential of lactobacilli through comparative genomics of 213 strains and associated genera.</title>
        <authorList>
            <person name="Sun Z."/>
            <person name="Harris H.M."/>
            <person name="McCann A."/>
            <person name="Guo C."/>
            <person name="Argimon S."/>
            <person name="Zhang W."/>
            <person name="Yang X."/>
            <person name="Jeffery I.B."/>
            <person name="Cooney J.C."/>
            <person name="Kagawa T.F."/>
            <person name="Liu W."/>
            <person name="Song Y."/>
            <person name="Salvetti E."/>
            <person name="Wrobel A."/>
            <person name="Rasinkangas P."/>
            <person name="Parkhill J."/>
            <person name="Rea M.C."/>
            <person name="O'Sullivan O."/>
            <person name="Ritari J."/>
            <person name="Douillard F.P."/>
            <person name="Paul Ross R."/>
            <person name="Yang R."/>
            <person name="Briner A.E."/>
            <person name="Felis G.E."/>
            <person name="de Vos W.M."/>
            <person name="Barrangou R."/>
            <person name="Klaenhammer T.R."/>
            <person name="Caufield P.W."/>
            <person name="Cui Y."/>
            <person name="Zhang H."/>
            <person name="O'Toole P.W."/>
        </authorList>
    </citation>
    <scope>NUCLEOTIDE SEQUENCE [LARGE SCALE GENOMIC DNA]</scope>
    <source>
        <strain evidence="1 2">DSM 14792</strain>
    </source>
</reference>
<proteinExistence type="predicted"/>
<gene>
    <name evidence="1" type="ORF">IV41_GL001469</name>
</gene>
<name>A0A0R2GSG5_9LACO</name>
<sequence>MDGIAATMAGLTLDEYYDQLDPMFYGDTDAYSMYMNGLLNINYDTQVTTRELSEDQLTILNKLVQMGMIEDNLLIKPIKPDCKKYMDNQLEKTHV</sequence>
<dbReference type="AlphaFoldDB" id="A0A0R2GSG5"/>
<evidence type="ECO:0000313" key="1">
    <source>
        <dbReference type="EMBL" id="KRN43664.1"/>
    </source>
</evidence>
<evidence type="ECO:0000313" key="2">
    <source>
        <dbReference type="Proteomes" id="UP000051639"/>
    </source>
</evidence>
<accession>A0A0R2GSG5</accession>
<organism evidence="1 2">
    <name type="scientific">Limosilactobacillus ingluviei</name>
    <dbReference type="NCBI Taxonomy" id="148604"/>
    <lineage>
        <taxon>Bacteria</taxon>
        <taxon>Bacillati</taxon>
        <taxon>Bacillota</taxon>
        <taxon>Bacilli</taxon>
        <taxon>Lactobacillales</taxon>
        <taxon>Lactobacillaceae</taxon>
        <taxon>Limosilactobacillus</taxon>
    </lineage>
</organism>
<keyword evidence="2" id="KW-1185">Reference proteome</keyword>
<dbReference type="EMBL" id="JQBA01000042">
    <property type="protein sequence ID" value="KRN43664.1"/>
    <property type="molecule type" value="Genomic_DNA"/>
</dbReference>